<feature type="region of interest" description="Disordered" evidence="1">
    <location>
        <begin position="1"/>
        <end position="120"/>
    </location>
</feature>
<evidence type="ECO:0000313" key="2">
    <source>
        <dbReference type="EMBL" id="KAJ6847149.1"/>
    </source>
</evidence>
<organism evidence="2 3">
    <name type="scientific">Iris pallida</name>
    <name type="common">Sweet iris</name>
    <dbReference type="NCBI Taxonomy" id="29817"/>
    <lineage>
        <taxon>Eukaryota</taxon>
        <taxon>Viridiplantae</taxon>
        <taxon>Streptophyta</taxon>
        <taxon>Embryophyta</taxon>
        <taxon>Tracheophyta</taxon>
        <taxon>Spermatophyta</taxon>
        <taxon>Magnoliopsida</taxon>
        <taxon>Liliopsida</taxon>
        <taxon>Asparagales</taxon>
        <taxon>Iridaceae</taxon>
        <taxon>Iridoideae</taxon>
        <taxon>Irideae</taxon>
        <taxon>Iris</taxon>
    </lineage>
</organism>
<comment type="caution">
    <text evidence="2">The sequence shown here is derived from an EMBL/GenBank/DDBJ whole genome shotgun (WGS) entry which is preliminary data.</text>
</comment>
<name>A0AAX6I1M0_IRIPA</name>
<reference evidence="2" key="2">
    <citation type="submission" date="2023-04" db="EMBL/GenBank/DDBJ databases">
        <authorList>
            <person name="Bruccoleri R.E."/>
            <person name="Oakeley E.J."/>
            <person name="Faust A.-M."/>
            <person name="Dessus-Babus S."/>
            <person name="Altorfer M."/>
            <person name="Burckhardt D."/>
            <person name="Oertli M."/>
            <person name="Naumann U."/>
            <person name="Petersen F."/>
            <person name="Wong J."/>
        </authorList>
    </citation>
    <scope>NUCLEOTIDE SEQUENCE</scope>
    <source>
        <strain evidence="2">GSM-AAB239-AS_SAM_17_03QT</strain>
        <tissue evidence="2">Leaf</tissue>
    </source>
</reference>
<keyword evidence="3" id="KW-1185">Reference proteome</keyword>
<dbReference type="EMBL" id="JANAVB010005597">
    <property type="protein sequence ID" value="KAJ6847149.1"/>
    <property type="molecule type" value="Genomic_DNA"/>
</dbReference>
<proteinExistence type="predicted"/>
<evidence type="ECO:0000313" key="3">
    <source>
        <dbReference type="Proteomes" id="UP001140949"/>
    </source>
</evidence>
<feature type="compositionally biased region" description="Basic and acidic residues" evidence="1">
    <location>
        <begin position="52"/>
        <end position="63"/>
    </location>
</feature>
<sequence>MSVREGGGGGRGLLVAEEQQQQRSEGDDHAPGVRLQPLAHRHGVPQGPGAHEGADDRLLSQHPRDRRRKNIAKWNVATASRAKDEENRLKGIKNTRDRRTRGREAMGRRTVDLGEAGPGAGPQMELGLEAEPGAGPQMELGLEAGPRAGPQMDLGLEIALEAGPGAGPGGRTCSRSWIRTMRNRIEI</sequence>
<accession>A0AAX6I1M0</accession>
<gene>
    <name evidence="2" type="ORF">M6B38_285080</name>
</gene>
<reference evidence="2" key="1">
    <citation type="journal article" date="2023" name="GigaByte">
        <title>Genome assembly of the bearded iris, Iris pallida Lam.</title>
        <authorList>
            <person name="Bruccoleri R.E."/>
            <person name="Oakeley E.J."/>
            <person name="Faust A.M.E."/>
            <person name="Altorfer M."/>
            <person name="Dessus-Babus S."/>
            <person name="Burckhardt D."/>
            <person name="Oertli M."/>
            <person name="Naumann U."/>
            <person name="Petersen F."/>
            <person name="Wong J."/>
        </authorList>
    </citation>
    <scope>NUCLEOTIDE SEQUENCE</scope>
    <source>
        <strain evidence="2">GSM-AAB239-AS_SAM_17_03QT</strain>
    </source>
</reference>
<evidence type="ECO:0000256" key="1">
    <source>
        <dbReference type="SAM" id="MobiDB-lite"/>
    </source>
</evidence>
<dbReference type="Proteomes" id="UP001140949">
    <property type="component" value="Unassembled WGS sequence"/>
</dbReference>
<protein>
    <submittedName>
        <fullName evidence="2">Multiple organellar RNA editing factor 9, chloroplastic</fullName>
    </submittedName>
</protein>
<feature type="compositionally biased region" description="Basic and acidic residues" evidence="1">
    <location>
        <begin position="81"/>
        <end position="112"/>
    </location>
</feature>
<dbReference type="AlphaFoldDB" id="A0AAX6I1M0"/>
<feature type="compositionally biased region" description="Gly residues" evidence="1">
    <location>
        <begin position="1"/>
        <end position="12"/>
    </location>
</feature>